<dbReference type="AlphaFoldDB" id="A0AAN9TVW5"/>
<feature type="region of interest" description="Disordered" evidence="1">
    <location>
        <begin position="1"/>
        <end position="25"/>
    </location>
</feature>
<sequence length="85" mass="8849">MPKTLAPRSHVDAATVSGGGSSSSSTIEVGHVAAAFMGYGESLRLADALPICLYPCAFAAPRLCFAPSAIVHAVRTFMSHPFEKL</sequence>
<evidence type="ECO:0000313" key="3">
    <source>
        <dbReference type="Proteomes" id="UP001367676"/>
    </source>
</evidence>
<dbReference type="Proteomes" id="UP001367676">
    <property type="component" value="Unassembled WGS sequence"/>
</dbReference>
<reference evidence="2 3" key="1">
    <citation type="submission" date="2024-03" db="EMBL/GenBank/DDBJ databases">
        <title>Adaptation during the transition from Ophiocordyceps entomopathogen to insect associate is accompanied by gene loss and intensified selection.</title>
        <authorList>
            <person name="Ward C.M."/>
            <person name="Onetto C.A."/>
            <person name="Borneman A.R."/>
        </authorList>
    </citation>
    <scope>NUCLEOTIDE SEQUENCE [LARGE SCALE GENOMIC DNA]</scope>
    <source>
        <strain evidence="2">AWRI1</strain>
        <tissue evidence="2">Single Adult Female</tissue>
    </source>
</reference>
<proteinExistence type="predicted"/>
<gene>
    <name evidence="2" type="ORF">V9T40_003744</name>
</gene>
<evidence type="ECO:0000313" key="2">
    <source>
        <dbReference type="EMBL" id="KAK7603745.1"/>
    </source>
</evidence>
<comment type="caution">
    <text evidence="2">The sequence shown here is derived from an EMBL/GenBank/DDBJ whole genome shotgun (WGS) entry which is preliminary data.</text>
</comment>
<dbReference type="EMBL" id="JBBCAQ010000006">
    <property type="protein sequence ID" value="KAK7603745.1"/>
    <property type="molecule type" value="Genomic_DNA"/>
</dbReference>
<accession>A0AAN9TVW5</accession>
<keyword evidence="3" id="KW-1185">Reference proteome</keyword>
<evidence type="ECO:0000256" key="1">
    <source>
        <dbReference type="SAM" id="MobiDB-lite"/>
    </source>
</evidence>
<name>A0AAN9TVW5_9HEMI</name>
<organism evidence="2 3">
    <name type="scientific">Parthenolecanium corni</name>
    <dbReference type="NCBI Taxonomy" id="536013"/>
    <lineage>
        <taxon>Eukaryota</taxon>
        <taxon>Metazoa</taxon>
        <taxon>Ecdysozoa</taxon>
        <taxon>Arthropoda</taxon>
        <taxon>Hexapoda</taxon>
        <taxon>Insecta</taxon>
        <taxon>Pterygota</taxon>
        <taxon>Neoptera</taxon>
        <taxon>Paraneoptera</taxon>
        <taxon>Hemiptera</taxon>
        <taxon>Sternorrhyncha</taxon>
        <taxon>Coccoidea</taxon>
        <taxon>Coccidae</taxon>
        <taxon>Parthenolecanium</taxon>
    </lineage>
</organism>
<protein>
    <submittedName>
        <fullName evidence="2">Uncharacterized protein</fullName>
    </submittedName>
</protein>